<feature type="transmembrane region" description="Helical" evidence="2">
    <location>
        <begin position="33"/>
        <end position="52"/>
    </location>
</feature>
<dbReference type="RefSeq" id="WP_146851640.1">
    <property type="nucleotide sequence ID" value="NZ_BAAAHR010000002.1"/>
</dbReference>
<feature type="compositionally biased region" description="Gly residues" evidence="1">
    <location>
        <begin position="218"/>
        <end position="232"/>
    </location>
</feature>
<evidence type="ECO:0000256" key="2">
    <source>
        <dbReference type="SAM" id="Phobius"/>
    </source>
</evidence>
<accession>A0A7W3JGV4</accession>
<evidence type="ECO:0000313" key="6">
    <source>
        <dbReference type="Proteomes" id="UP000522688"/>
    </source>
</evidence>
<reference evidence="3 5" key="1">
    <citation type="submission" date="2019-07" db="EMBL/GenBank/DDBJ databases">
        <title>Whole genome shotgun sequence of Frigoribacterium faeni NBRC 103066.</title>
        <authorList>
            <person name="Hosoyama A."/>
            <person name="Uohara A."/>
            <person name="Ohji S."/>
            <person name="Ichikawa N."/>
        </authorList>
    </citation>
    <scope>NUCLEOTIDE SEQUENCE [LARGE SCALE GENOMIC DNA]</scope>
    <source>
        <strain evidence="3 5">NBRC 103066</strain>
    </source>
</reference>
<organism evidence="4 6">
    <name type="scientific">Frigoribacterium faeni</name>
    <dbReference type="NCBI Taxonomy" id="145483"/>
    <lineage>
        <taxon>Bacteria</taxon>
        <taxon>Bacillati</taxon>
        <taxon>Actinomycetota</taxon>
        <taxon>Actinomycetes</taxon>
        <taxon>Micrococcales</taxon>
        <taxon>Microbacteriaceae</taxon>
        <taxon>Frigoribacterium</taxon>
    </lineage>
</organism>
<feature type="compositionally biased region" description="Basic and acidic residues" evidence="1">
    <location>
        <begin position="190"/>
        <end position="200"/>
    </location>
</feature>
<feature type="compositionally biased region" description="Basic and acidic residues" evidence="1">
    <location>
        <begin position="237"/>
        <end position="259"/>
    </location>
</feature>
<evidence type="ECO:0000313" key="3">
    <source>
        <dbReference type="EMBL" id="GEK81694.1"/>
    </source>
</evidence>
<sequence length="272" mass="29755">MTTVLAPPPVDDRTPADDEAAIGAYRRRLRRRLLLWSLPVVLIVLLVAAKLLSMPVFAALTQWSYADREFERSTSLSEPLGIANVIEPWVHHFDRGTGYAQIGVLDVARTEFATALELAPDDPTISCVIRTDLVLTIEAQGDAALLELRYADAEALFAQGRQAVDEAPEGCFQPPEDPARPDTSEPLEQADGRLGDKQDEAQQEQEGGDPQAGDDGEPGQGGGADGESGGGSSDPLDQLRDQGDRSQREQQQENDRQRYYEQNPGEYDGKPW</sequence>
<dbReference type="Proteomes" id="UP000522688">
    <property type="component" value="Unassembled WGS sequence"/>
</dbReference>
<evidence type="ECO:0008006" key="7">
    <source>
        <dbReference type="Google" id="ProtNLM"/>
    </source>
</evidence>
<feature type="compositionally biased region" description="Acidic residues" evidence="1">
    <location>
        <begin position="201"/>
        <end position="217"/>
    </location>
</feature>
<dbReference type="EMBL" id="JACGWW010000001">
    <property type="protein sequence ID" value="MBA8812589.1"/>
    <property type="molecule type" value="Genomic_DNA"/>
</dbReference>
<dbReference type="OrthoDB" id="3712155at2"/>
<keyword evidence="5" id="KW-1185">Reference proteome</keyword>
<keyword evidence="2" id="KW-0472">Membrane</keyword>
<dbReference type="EMBL" id="BJUV01000001">
    <property type="protein sequence ID" value="GEK81694.1"/>
    <property type="molecule type" value="Genomic_DNA"/>
</dbReference>
<dbReference type="AlphaFoldDB" id="A0A7W3JGV4"/>
<evidence type="ECO:0000313" key="4">
    <source>
        <dbReference type="EMBL" id="MBA8812589.1"/>
    </source>
</evidence>
<protein>
    <recommendedName>
        <fullName evidence="7">Tetratricopeptide repeat protein</fullName>
    </recommendedName>
</protein>
<name>A0A7W3JGV4_9MICO</name>
<reference evidence="4 6" key="2">
    <citation type="submission" date="2020-07" db="EMBL/GenBank/DDBJ databases">
        <title>Sequencing the genomes of 1000 actinobacteria strains.</title>
        <authorList>
            <person name="Klenk H.-P."/>
        </authorList>
    </citation>
    <scope>NUCLEOTIDE SEQUENCE [LARGE SCALE GENOMIC DNA]</scope>
    <source>
        <strain evidence="4 6">DSM 10309</strain>
    </source>
</reference>
<comment type="caution">
    <text evidence="4">The sequence shown here is derived from an EMBL/GenBank/DDBJ whole genome shotgun (WGS) entry which is preliminary data.</text>
</comment>
<keyword evidence="2" id="KW-1133">Transmembrane helix</keyword>
<dbReference type="Proteomes" id="UP000321154">
    <property type="component" value="Unassembled WGS sequence"/>
</dbReference>
<feature type="region of interest" description="Disordered" evidence="1">
    <location>
        <begin position="165"/>
        <end position="272"/>
    </location>
</feature>
<gene>
    <name evidence="4" type="ORF">FB463_000813</name>
    <name evidence="3" type="ORF">FFA01_00030</name>
</gene>
<proteinExistence type="predicted"/>
<evidence type="ECO:0000313" key="5">
    <source>
        <dbReference type="Proteomes" id="UP000321154"/>
    </source>
</evidence>
<evidence type="ECO:0000256" key="1">
    <source>
        <dbReference type="SAM" id="MobiDB-lite"/>
    </source>
</evidence>
<keyword evidence="2" id="KW-0812">Transmembrane</keyword>